<sequence>LEAKKDEEILRLRATPPEFSSFFQANSRAWSGSFLLLMSLAEFKDQSIAKEKARRERSKPKGKRSGYQETSLDSEREEGSEDPCKDLNSPCKRPKPTPFIQRITHFKYHRKAKLTRNIKVYEGNKNLEDHLDIFSVASEQKEWPMPVWCKMFR</sequence>
<proteinExistence type="predicted"/>
<dbReference type="EMBL" id="BKCJ011111981">
    <property type="protein sequence ID" value="GFC87774.1"/>
    <property type="molecule type" value="Genomic_DNA"/>
</dbReference>
<gene>
    <name evidence="2" type="ORF">Tci_859744</name>
</gene>
<reference evidence="2" key="1">
    <citation type="journal article" date="2019" name="Sci. Rep.">
        <title>Draft genome of Tanacetum cinerariifolium, the natural source of mosquito coil.</title>
        <authorList>
            <person name="Yamashiro T."/>
            <person name="Shiraishi A."/>
            <person name="Satake H."/>
            <person name="Nakayama K."/>
        </authorList>
    </citation>
    <scope>NUCLEOTIDE SEQUENCE</scope>
</reference>
<comment type="caution">
    <text evidence="2">The sequence shown here is derived from an EMBL/GenBank/DDBJ whole genome shotgun (WGS) entry which is preliminary data.</text>
</comment>
<feature type="non-terminal residue" evidence="2">
    <location>
        <position position="1"/>
    </location>
</feature>
<dbReference type="GO" id="GO:0003964">
    <property type="term" value="F:RNA-directed DNA polymerase activity"/>
    <property type="evidence" value="ECO:0007669"/>
    <property type="project" value="UniProtKB-KW"/>
</dbReference>
<feature type="region of interest" description="Disordered" evidence="1">
    <location>
        <begin position="48"/>
        <end position="98"/>
    </location>
</feature>
<protein>
    <submittedName>
        <fullName evidence="2">Reverse transcriptase domain-containing protein</fullName>
    </submittedName>
</protein>
<evidence type="ECO:0000313" key="2">
    <source>
        <dbReference type="EMBL" id="GFC87774.1"/>
    </source>
</evidence>
<name>A0A699RXH9_TANCI</name>
<keyword evidence="2" id="KW-0808">Transferase</keyword>
<feature type="compositionally biased region" description="Basic residues" evidence="1">
    <location>
        <begin position="55"/>
        <end position="64"/>
    </location>
</feature>
<accession>A0A699RXH9</accession>
<keyword evidence="2" id="KW-0695">RNA-directed DNA polymerase</keyword>
<keyword evidence="2" id="KW-0548">Nucleotidyltransferase</keyword>
<dbReference type="AlphaFoldDB" id="A0A699RXH9"/>
<organism evidence="2">
    <name type="scientific">Tanacetum cinerariifolium</name>
    <name type="common">Dalmatian daisy</name>
    <name type="synonym">Chrysanthemum cinerariifolium</name>
    <dbReference type="NCBI Taxonomy" id="118510"/>
    <lineage>
        <taxon>Eukaryota</taxon>
        <taxon>Viridiplantae</taxon>
        <taxon>Streptophyta</taxon>
        <taxon>Embryophyta</taxon>
        <taxon>Tracheophyta</taxon>
        <taxon>Spermatophyta</taxon>
        <taxon>Magnoliopsida</taxon>
        <taxon>eudicotyledons</taxon>
        <taxon>Gunneridae</taxon>
        <taxon>Pentapetalae</taxon>
        <taxon>asterids</taxon>
        <taxon>campanulids</taxon>
        <taxon>Asterales</taxon>
        <taxon>Asteraceae</taxon>
        <taxon>Asteroideae</taxon>
        <taxon>Anthemideae</taxon>
        <taxon>Anthemidinae</taxon>
        <taxon>Tanacetum</taxon>
    </lineage>
</organism>
<evidence type="ECO:0000256" key="1">
    <source>
        <dbReference type="SAM" id="MobiDB-lite"/>
    </source>
</evidence>